<gene>
    <name evidence="1" type="ORF">OnM2_071044</name>
</gene>
<comment type="caution">
    <text evidence="1">The sequence shown here is derived from an EMBL/GenBank/DDBJ whole genome shotgun (WGS) entry which is preliminary data.</text>
</comment>
<name>A0A420HK97_9PEZI</name>
<keyword evidence="2" id="KW-1185">Reference proteome</keyword>
<dbReference type="AlphaFoldDB" id="A0A420HK97"/>
<dbReference type="EMBL" id="MCFK01007148">
    <property type="protein sequence ID" value="RKF57861.1"/>
    <property type="molecule type" value="Genomic_DNA"/>
</dbReference>
<dbReference type="Proteomes" id="UP000286134">
    <property type="component" value="Unassembled WGS sequence"/>
</dbReference>
<protein>
    <submittedName>
        <fullName evidence="1">Uncharacterized protein</fullName>
    </submittedName>
</protein>
<proteinExistence type="predicted"/>
<evidence type="ECO:0000313" key="2">
    <source>
        <dbReference type="Proteomes" id="UP000286134"/>
    </source>
</evidence>
<evidence type="ECO:0000313" key="1">
    <source>
        <dbReference type="EMBL" id="RKF57861.1"/>
    </source>
</evidence>
<organism evidence="1 2">
    <name type="scientific">Erysiphe neolycopersici</name>
    <dbReference type="NCBI Taxonomy" id="212602"/>
    <lineage>
        <taxon>Eukaryota</taxon>
        <taxon>Fungi</taxon>
        <taxon>Dikarya</taxon>
        <taxon>Ascomycota</taxon>
        <taxon>Pezizomycotina</taxon>
        <taxon>Leotiomycetes</taxon>
        <taxon>Erysiphales</taxon>
        <taxon>Erysiphaceae</taxon>
        <taxon>Erysiphe</taxon>
    </lineage>
</organism>
<reference evidence="1 2" key="1">
    <citation type="journal article" date="2018" name="BMC Genomics">
        <title>Comparative genome analyses reveal sequence features reflecting distinct modes of host-adaptation between dicot and monocot powdery mildew.</title>
        <authorList>
            <person name="Wu Y."/>
            <person name="Ma X."/>
            <person name="Pan Z."/>
            <person name="Kale S.D."/>
            <person name="Song Y."/>
            <person name="King H."/>
            <person name="Zhang Q."/>
            <person name="Presley C."/>
            <person name="Deng X."/>
            <person name="Wei C.I."/>
            <person name="Xiao S."/>
        </authorList>
    </citation>
    <scope>NUCLEOTIDE SEQUENCE [LARGE SCALE GENOMIC DNA]</scope>
    <source>
        <strain evidence="1">UMSG2</strain>
    </source>
</reference>
<accession>A0A420HK97</accession>
<sequence>MCIGLFIIRRVPKIKQFCRILLPNSPLNLHCLVLKK</sequence>